<evidence type="ECO:0000313" key="9">
    <source>
        <dbReference type="Proteomes" id="UP000008181"/>
    </source>
</evidence>
<gene>
    <name evidence="8" type="ORF">THITE_2123400</name>
</gene>
<feature type="domain" description="TRAF-type" evidence="7">
    <location>
        <begin position="128"/>
        <end position="166"/>
    </location>
</feature>
<dbReference type="PROSITE" id="PS50089">
    <property type="entry name" value="ZF_RING_2"/>
    <property type="match status" value="1"/>
</dbReference>
<feature type="zinc finger region" description="TRAF-type" evidence="4">
    <location>
        <begin position="200"/>
        <end position="248"/>
    </location>
</feature>
<dbReference type="InterPro" id="IPR001293">
    <property type="entry name" value="Znf_TRAF"/>
</dbReference>
<evidence type="ECO:0000256" key="1">
    <source>
        <dbReference type="ARBA" id="ARBA00022723"/>
    </source>
</evidence>
<dbReference type="SUPFAM" id="SSF57850">
    <property type="entry name" value="RING/U-box"/>
    <property type="match status" value="1"/>
</dbReference>
<dbReference type="GO" id="GO:0008270">
    <property type="term" value="F:zinc ion binding"/>
    <property type="evidence" value="ECO:0007669"/>
    <property type="project" value="UniProtKB-KW"/>
</dbReference>
<feature type="region of interest" description="Disordered" evidence="5">
    <location>
        <begin position="401"/>
        <end position="463"/>
    </location>
</feature>
<dbReference type="PROSITE" id="PS50145">
    <property type="entry name" value="ZF_TRAF"/>
    <property type="match status" value="2"/>
</dbReference>
<evidence type="ECO:0000256" key="4">
    <source>
        <dbReference type="PROSITE-ProRule" id="PRU00207"/>
    </source>
</evidence>
<dbReference type="Pfam" id="PF13923">
    <property type="entry name" value="zf-C3HC4_2"/>
    <property type="match status" value="1"/>
</dbReference>
<dbReference type="eggNOG" id="KOG0297">
    <property type="taxonomic scope" value="Eukaryota"/>
</dbReference>
<dbReference type="SUPFAM" id="SSF49599">
    <property type="entry name" value="TRAF domain-like"/>
    <property type="match status" value="1"/>
</dbReference>
<evidence type="ECO:0008006" key="10">
    <source>
        <dbReference type="Google" id="ProtNLM"/>
    </source>
</evidence>
<protein>
    <recommendedName>
        <fullName evidence="10">RING-type domain-containing protein</fullName>
    </recommendedName>
</protein>
<keyword evidence="2 4" id="KW-0863">Zinc-finger</keyword>
<feature type="region of interest" description="Disordered" evidence="5">
    <location>
        <begin position="1"/>
        <end position="28"/>
    </location>
</feature>
<dbReference type="OrthoDB" id="1630758at2759"/>
<evidence type="ECO:0000259" key="6">
    <source>
        <dbReference type="PROSITE" id="PS50089"/>
    </source>
</evidence>
<proteinExistence type="predicted"/>
<dbReference type="Gene3D" id="3.30.40.10">
    <property type="entry name" value="Zinc/RING finger domain, C3HC4 (zinc finger)"/>
    <property type="match status" value="2"/>
</dbReference>
<dbReference type="HOGENOM" id="CLU_019709_1_1_1"/>
<evidence type="ECO:0000256" key="3">
    <source>
        <dbReference type="ARBA" id="ARBA00022833"/>
    </source>
</evidence>
<dbReference type="AlphaFoldDB" id="G2RHB7"/>
<dbReference type="InterPro" id="IPR013083">
    <property type="entry name" value="Znf_RING/FYVE/PHD"/>
</dbReference>
<keyword evidence="3 4" id="KW-0862">Zinc</keyword>
<dbReference type="PANTHER" id="PTHR10131:SF94">
    <property type="entry name" value="TNF RECEPTOR-ASSOCIATED FACTOR 4"/>
    <property type="match status" value="1"/>
</dbReference>
<dbReference type="STRING" id="578455.G2RHB7"/>
<accession>G2RHB7</accession>
<dbReference type="Pfam" id="PF02176">
    <property type="entry name" value="zf-TRAF"/>
    <property type="match status" value="1"/>
</dbReference>
<dbReference type="InterPro" id="IPR001841">
    <property type="entry name" value="Znf_RING"/>
</dbReference>
<evidence type="ECO:0000256" key="5">
    <source>
        <dbReference type="SAM" id="MobiDB-lite"/>
    </source>
</evidence>
<sequence>MPPPNTPEEDSSVIVSASPPALPSSRRVSSRSIGPIELSSQGSAYVEIDYPALEYVGPVDDALLCPICRNPLYDPLTTPCRHTFCSACLEQSIEVHSICPIDRKPLPDLWDCRLPPLIVNEQLDRLKVKCPNTGCGYECSREHIAGHCERQCQYTPVRCPDPGCTELVARGLAMSENQCLHYDISCKDCGEDVTAAEFQVHLNLSCDKSTTECAQCHQQVVRHRMGLHKSRDCPEEQTECRWHEAGCKVADKRRIVQQHEESGCMFEGIGRLLTLRTNDCETISALAKTIGDLSSRLATLEAGRSPKHQGVRRRAGDNNDRPVVPPPAPDDGVQACLEEYILPRVENLENKLEGMQQRMMEREEQHSLSLQAVAHLNDQIAEVNNKLGVLNMHTTWLLNRQRQQSQVQQQRAGSGAGSESPSESPVVSRSTETDGARAGSSETSGRPQAGHRRSGEGRTGTRL</sequence>
<evidence type="ECO:0000256" key="2">
    <source>
        <dbReference type="ARBA" id="ARBA00022771"/>
    </source>
</evidence>
<feature type="domain" description="TRAF-type" evidence="7">
    <location>
        <begin position="200"/>
        <end position="248"/>
    </location>
</feature>
<evidence type="ECO:0000259" key="7">
    <source>
        <dbReference type="PROSITE" id="PS50145"/>
    </source>
</evidence>
<feature type="domain" description="RING-type" evidence="6">
    <location>
        <begin position="65"/>
        <end position="103"/>
    </location>
</feature>
<evidence type="ECO:0000313" key="8">
    <source>
        <dbReference type="EMBL" id="AEO71229.1"/>
    </source>
</evidence>
<dbReference type="KEGG" id="ttt:THITE_2123400"/>
<dbReference type="RefSeq" id="XP_003657565.1">
    <property type="nucleotide sequence ID" value="XM_003657517.1"/>
</dbReference>
<name>G2RHB7_THETT</name>
<dbReference type="InterPro" id="IPR017907">
    <property type="entry name" value="Znf_RING_CS"/>
</dbReference>
<keyword evidence="9" id="KW-1185">Reference proteome</keyword>
<dbReference type="SMART" id="SM00184">
    <property type="entry name" value="RING"/>
    <property type="match status" value="1"/>
</dbReference>
<organism evidence="8 9">
    <name type="scientific">Thermothielavioides terrestris (strain ATCC 38088 / NRRL 8126)</name>
    <name type="common">Thielavia terrestris</name>
    <dbReference type="NCBI Taxonomy" id="578455"/>
    <lineage>
        <taxon>Eukaryota</taxon>
        <taxon>Fungi</taxon>
        <taxon>Dikarya</taxon>
        <taxon>Ascomycota</taxon>
        <taxon>Pezizomycotina</taxon>
        <taxon>Sordariomycetes</taxon>
        <taxon>Sordariomycetidae</taxon>
        <taxon>Sordariales</taxon>
        <taxon>Chaetomiaceae</taxon>
        <taxon>Thermothielavioides</taxon>
        <taxon>Thermothielavioides terrestris</taxon>
    </lineage>
</organism>
<reference evidence="8 9" key="1">
    <citation type="journal article" date="2011" name="Nat. Biotechnol.">
        <title>Comparative genomic analysis of the thermophilic biomass-degrading fungi Myceliophthora thermophila and Thielavia terrestris.</title>
        <authorList>
            <person name="Berka R.M."/>
            <person name="Grigoriev I.V."/>
            <person name="Otillar R."/>
            <person name="Salamov A."/>
            <person name="Grimwood J."/>
            <person name="Reid I."/>
            <person name="Ishmael N."/>
            <person name="John T."/>
            <person name="Darmond C."/>
            <person name="Moisan M.-C."/>
            <person name="Henrissat B."/>
            <person name="Coutinho P.M."/>
            <person name="Lombard V."/>
            <person name="Natvig D.O."/>
            <person name="Lindquist E."/>
            <person name="Schmutz J."/>
            <person name="Lucas S."/>
            <person name="Harris P."/>
            <person name="Powlowski J."/>
            <person name="Bellemare A."/>
            <person name="Taylor D."/>
            <person name="Butler G."/>
            <person name="de Vries R.P."/>
            <person name="Allijn I.E."/>
            <person name="van den Brink J."/>
            <person name="Ushinsky S."/>
            <person name="Storms R."/>
            <person name="Powell A.J."/>
            <person name="Paulsen I.T."/>
            <person name="Elbourne L.D.H."/>
            <person name="Baker S.E."/>
            <person name="Magnuson J."/>
            <person name="LaBoissiere S."/>
            <person name="Clutterbuck A.J."/>
            <person name="Martinez D."/>
            <person name="Wogulis M."/>
            <person name="de Leon A.L."/>
            <person name="Rey M.W."/>
            <person name="Tsang A."/>
        </authorList>
    </citation>
    <scope>NUCLEOTIDE SEQUENCE [LARGE SCALE GENOMIC DNA]</scope>
    <source>
        <strain evidence="9">ATCC 38088 / NRRL 8126</strain>
    </source>
</reference>
<keyword evidence="1 4" id="KW-0479">Metal-binding</keyword>
<dbReference type="GeneID" id="11521996"/>
<feature type="zinc finger region" description="TRAF-type" evidence="4">
    <location>
        <begin position="128"/>
        <end position="166"/>
    </location>
</feature>
<dbReference type="PROSITE" id="PS00518">
    <property type="entry name" value="ZF_RING_1"/>
    <property type="match status" value="1"/>
</dbReference>
<feature type="compositionally biased region" description="Low complexity" evidence="5">
    <location>
        <begin position="12"/>
        <end position="28"/>
    </location>
</feature>
<feature type="compositionally biased region" description="Low complexity" evidence="5">
    <location>
        <begin position="401"/>
        <end position="430"/>
    </location>
</feature>
<dbReference type="EMBL" id="CP003014">
    <property type="protein sequence ID" value="AEO71229.1"/>
    <property type="molecule type" value="Genomic_DNA"/>
</dbReference>
<dbReference type="Proteomes" id="UP000008181">
    <property type="component" value="Chromosome 6"/>
</dbReference>
<feature type="region of interest" description="Disordered" evidence="5">
    <location>
        <begin position="302"/>
        <end position="332"/>
    </location>
</feature>
<dbReference type="PANTHER" id="PTHR10131">
    <property type="entry name" value="TNF RECEPTOR ASSOCIATED FACTOR"/>
    <property type="match status" value="1"/>
</dbReference>